<sequence>MINKSAKNWTVSYISAAPIRKIVFANTPNDAREKRWHPQDLDFEIVYEDQKEYVQRKDGRPFTHVQFELTPTYTHLPKAYAPFAPFSDGGALIHTGRFFACASKCSTRTEGWPINIYVDKSSHIIANGELYQHSASWTDYDDGQYVYVGQQVPLEGTSFIAMIDEGLPNKIKTALQETIPQLMRLFESHLGDHGSEIKPMLFASYSNSQGGDIQGGTLPRQIFIHWDMNNLETLLADEHFVLDTLWMFAHEVAHFYQGIDNIGLTKTDSWIHEGNAEWLAALAFQELYGESSVTFVDKKVHHAKTQCIEALQYHSLQNAAQHSNYRAYYDCGMIINRLLDDEIRRQSNSTSSIFTFWTEFREAAQNTDDAGAPVFWDTMKSYVSAETHENLKQLVTRELKNPRYHIENVELK</sequence>
<evidence type="ECO:0000313" key="1">
    <source>
        <dbReference type="EMBL" id="MCW8109189.1"/>
    </source>
</evidence>
<proteinExistence type="predicted"/>
<dbReference type="InterPro" id="IPR027268">
    <property type="entry name" value="Peptidase_M4/M1_CTD_sf"/>
</dbReference>
<gene>
    <name evidence="1" type="ORF">OPS25_11835</name>
</gene>
<evidence type="ECO:0000313" key="2">
    <source>
        <dbReference type="Proteomes" id="UP001142810"/>
    </source>
</evidence>
<comment type="caution">
    <text evidence="1">The sequence shown here is derived from an EMBL/GenBank/DDBJ whole genome shotgun (WGS) entry which is preliminary data.</text>
</comment>
<dbReference type="EMBL" id="JAPFRD010000011">
    <property type="protein sequence ID" value="MCW8109189.1"/>
    <property type="molecule type" value="Genomic_DNA"/>
</dbReference>
<dbReference type="Gene3D" id="1.10.390.10">
    <property type="entry name" value="Neutral Protease Domain 2"/>
    <property type="match status" value="1"/>
</dbReference>
<protein>
    <recommendedName>
        <fullName evidence="3">Peptidase M1 membrane alanine aminopeptidase domain-containing protein</fullName>
    </recommendedName>
</protein>
<accession>A0ABT3P8Z1</accession>
<name>A0ABT3P8Z1_9ALTE</name>
<organism evidence="1 2">
    <name type="scientific">Alteromonas aquimaris</name>
    <dbReference type="NCBI Taxonomy" id="2998417"/>
    <lineage>
        <taxon>Bacteria</taxon>
        <taxon>Pseudomonadati</taxon>
        <taxon>Pseudomonadota</taxon>
        <taxon>Gammaproteobacteria</taxon>
        <taxon>Alteromonadales</taxon>
        <taxon>Alteromonadaceae</taxon>
        <taxon>Alteromonas/Salinimonas group</taxon>
        <taxon>Alteromonas</taxon>
    </lineage>
</organism>
<dbReference type="SUPFAM" id="SSF55486">
    <property type="entry name" value="Metalloproteases ('zincins'), catalytic domain"/>
    <property type="match status" value="1"/>
</dbReference>
<evidence type="ECO:0008006" key="3">
    <source>
        <dbReference type="Google" id="ProtNLM"/>
    </source>
</evidence>
<keyword evidence="2" id="KW-1185">Reference proteome</keyword>
<dbReference type="Proteomes" id="UP001142810">
    <property type="component" value="Unassembled WGS sequence"/>
</dbReference>
<reference evidence="1" key="1">
    <citation type="submission" date="2022-11" db="EMBL/GenBank/DDBJ databases">
        <title>Alteromonas sp. nov., isolated from sea water of the Qingdao.</title>
        <authorList>
            <person name="Wang Q."/>
        </authorList>
    </citation>
    <scope>NUCLEOTIDE SEQUENCE</scope>
    <source>
        <strain evidence="1">ASW11-7</strain>
    </source>
</reference>